<evidence type="ECO:0008006" key="4">
    <source>
        <dbReference type="Google" id="ProtNLM"/>
    </source>
</evidence>
<comment type="caution">
    <text evidence="2">The sequence shown here is derived from an EMBL/GenBank/DDBJ whole genome shotgun (WGS) entry which is preliminary data.</text>
</comment>
<name>A0A4U0P3T0_9SPHI</name>
<keyword evidence="1" id="KW-0732">Signal</keyword>
<sequence length="901" mass="101492">MKKYILHTLLVLAVCTKLLIAQPNNIVPVSPEAAALTKMVNYPINLNTGLPDISIPFYEINVGGLKLPIALEYHAGGFKINEQSTRSGMGWSLSSDLQIARTVNGLDDFFSGGHSGYINNSLIRAFYPNPTNCPGCDFPFSNQYHMYQLASGWNDGAPDRFSYKLLGKSGSFYFQKNDTGTGYTIVPVPFDNIKIQYNDGAFIITDTDGTIYYFGDPGPGEPLTKGIEMSDVDEPHGGGGVRSAWKCRRIVSSNGTDEVTFSYTAKTVARYRTYHDLIEYYYNDDPCSLEPGNHFTSGTSPMNNPLWNYQDLTANIPFYKISSPKYMVSPAGASKAYFHVPHLNSGDEVVDRIYEKNEGTGVQGTNVAGLSVSDISFRGGKVQFSGGDKLNYIRVLDQNNTEVKSLHLFHSYTAPYYVEAAKFYNGTNFQGTMYLDSLHVRNGTDTYERYALYYTNKFCYGNHLKGHDAWGYPNASTEDIDYVNVDENVPVSLPTISFELARFYRDIYGWCNNFAVNIPFKIGDDDWAEAPDENAMKRGVLRRIVYPTGGITDFDFEANRYTEEFRRVDPIPSYGIHSFLPQLSGGLRIRAINHYDADGTHQGQRYYRYGMYEEGTGLLMHRPVRETQNGRFHYSATSYEQKVAYLQGSMIPPFPCETAECLAVLATETKTTYRPASALSYNYSDGAPIYYQKVTEYRQDQEQTGRTVHEYFPPDHFYDPLDVPMYASARIPETNIPYIRTGGLMGLQKSVTAYRGRGQGVPGYERVSKTEYEYQRYLRPEQIRVVYSFTRVLYVIAEGYYTGTMENIYSAWFDPSPNYVYGQYGIASARVLAQQGNRDGVRGSGQPADGQPVQLCQLALSAAHEHQHHGQQGPDNPEDNQICLSFYWHTGVCRHGRGQQD</sequence>
<keyword evidence="3" id="KW-1185">Reference proteome</keyword>
<evidence type="ECO:0000313" key="2">
    <source>
        <dbReference type="EMBL" id="TJZ61997.1"/>
    </source>
</evidence>
<evidence type="ECO:0000313" key="3">
    <source>
        <dbReference type="Proteomes" id="UP000306808"/>
    </source>
</evidence>
<dbReference type="OrthoDB" id="711440at2"/>
<proteinExistence type="predicted"/>
<reference evidence="2 3" key="1">
    <citation type="submission" date="2019-04" db="EMBL/GenBank/DDBJ databases">
        <title>Sphingobacterium olei sp. nov., isolated from oil-contaminated soil.</title>
        <authorList>
            <person name="Liu B."/>
        </authorList>
    </citation>
    <scope>NUCLEOTIDE SEQUENCE [LARGE SCALE GENOMIC DNA]</scope>
    <source>
        <strain evidence="2 3">HAL-9</strain>
    </source>
</reference>
<dbReference type="EMBL" id="SUME01000002">
    <property type="protein sequence ID" value="TJZ61997.1"/>
    <property type="molecule type" value="Genomic_DNA"/>
</dbReference>
<organism evidence="2 3">
    <name type="scientific">Sphingobacterium olei</name>
    <dbReference type="NCBI Taxonomy" id="2571155"/>
    <lineage>
        <taxon>Bacteria</taxon>
        <taxon>Pseudomonadati</taxon>
        <taxon>Bacteroidota</taxon>
        <taxon>Sphingobacteriia</taxon>
        <taxon>Sphingobacteriales</taxon>
        <taxon>Sphingobacteriaceae</taxon>
        <taxon>Sphingobacterium</taxon>
    </lineage>
</organism>
<dbReference type="RefSeq" id="WP_136900343.1">
    <property type="nucleotide sequence ID" value="NZ_SUME01000002.1"/>
</dbReference>
<dbReference type="Proteomes" id="UP000306808">
    <property type="component" value="Unassembled WGS sequence"/>
</dbReference>
<evidence type="ECO:0000256" key="1">
    <source>
        <dbReference type="SAM" id="SignalP"/>
    </source>
</evidence>
<feature type="chain" id="PRO_5020376147" description="RHS repeat-associated core domain-containing protein" evidence="1">
    <location>
        <begin position="22"/>
        <end position="901"/>
    </location>
</feature>
<feature type="signal peptide" evidence="1">
    <location>
        <begin position="1"/>
        <end position="21"/>
    </location>
</feature>
<gene>
    <name evidence="2" type="ORF">FAZ15_05655</name>
</gene>
<accession>A0A4U0P3T0</accession>
<dbReference type="AlphaFoldDB" id="A0A4U0P3T0"/>
<protein>
    <recommendedName>
        <fullName evidence="4">RHS repeat-associated core domain-containing protein</fullName>
    </recommendedName>
</protein>